<dbReference type="RefSeq" id="WP_110569916.1">
    <property type="nucleotide sequence ID" value="NZ_CP137147.1"/>
</dbReference>
<keyword evidence="3" id="KW-1185">Reference proteome</keyword>
<dbReference type="PRINTS" id="PR00313">
    <property type="entry name" value="CABNDNGRPT"/>
</dbReference>
<keyword evidence="1" id="KW-0175">Coiled coil</keyword>
<proteinExistence type="predicted"/>
<dbReference type="Proteomes" id="UP000247814">
    <property type="component" value="Unassembled WGS sequence"/>
</dbReference>
<evidence type="ECO:0000256" key="1">
    <source>
        <dbReference type="SAM" id="Coils"/>
    </source>
</evidence>
<dbReference type="EMBL" id="NKUA01000020">
    <property type="protein sequence ID" value="PYD78000.1"/>
    <property type="molecule type" value="Genomic_DNA"/>
</dbReference>
<feature type="coiled-coil region" evidence="1">
    <location>
        <begin position="17"/>
        <end position="44"/>
    </location>
</feature>
<dbReference type="AlphaFoldDB" id="A0A318QHJ7"/>
<organism evidence="2 3">
    <name type="scientific">Komagataeibacter sucrofermentans</name>
    <dbReference type="NCBI Taxonomy" id="1053551"/>
    <lineage>
        <taxon>Bacteria</taxon>
        <taxon>Pseudomonadati</taxon>
        <taxon>Pseudomonadota</taxon>
        <taxon>Alphaproteobacteria</taxon>
        <taxon>Acetobacterales</taxon>
        <taxon>Acetobacteraceae</taxon>
        <taxon>Komagataeibacter</taxon>
    </lineage>
</organism>
<dbReference type="InterPro" id="IPR001343">
    <property type="entry name" value="Hemolysn_Ca-bd"/>
</dbReference>
<dbReference type="GO" id="GO:0005509">
    <property type="term" value="F:calcium ion binding"/>
    <property type="evidence" value="ECO:0007669"/>
    <property type="project" value="InterPro"/>
</dbReference>
<dbReference type="OrthoDB" id="7283520at2"/>
<gene>
    <name evidence="2" type="ORF">CFR77_12965</name>
</gene>
<evidence type="ECO:0000313" key="3">
    <source>
        <dbReference type="Proteomes" id="UP000247814"/>
    </source>
</evidence>
<dbReference type="SUPFAM" id="SSF51120">
    <property type="entry name" value="beta-Roll"/>
    <property type="match status" value="1"/>
</dbReference>
<comment type="caution">
    <text evidence="2">The sequence shown here is derived from an EMBL/GenBank/DDBJ whole genome shotgun (WGS) entry which is preliminary data.</text>
</comment>
<evidence type="ECO:0000313" key="2">
    <source>
        <dbReference type="EMBL" id="PYD78000.1"/>
    </source>
</evidence>
<dbReference type="InterPro" id="IPR011049">
    <property type="entry name" value="Serralysin-like_metalloprot_C"/>
</dbReference>
<dbReference type="Pfam" id="PF00353">
    <property type="entry name" value="HemolysinCabind"/>
    <property type="match status" value="2"/>
</dbReference>
<sequence length="477" mass="47274">MGYVTVAGATGLTLGLNQDTTAQMQDLQQNAAQNAQNMLNAINEGISRNEITALEGDSSNPAWGAALADQAVGVVAIDGALKEASGGSIETLAGAGTYDASARTIEIGSKTGSVLDQSINIRGGSDATNVMDGDAGTVVYAGGSGNVNYYAAAGDTFFLSGKGQDVIHTLGGTDTIFAYDSTPTVTGDWTAPGPEGSAPTQFDGDGSTLDVYNGVVVQDIQFDTVNTTNADGFFNSGSGNATVSITGGMDDTINGGTSLNVSELSDSTINASHGLTVSGGMQDTISASQSATLVGVDQSSVSVGGTLTFISGASSMPVSDTVTGAKATIFGAAGLDLTAVTSGTTTYYAGSGNETLNGGAAGSVYAVAGRGNDSLVGGAGSSTLVGGMGNDTLAGGKGATEFEFIKGKNSGTDIIQDFGKSAGNAILLSGYDATPASIQSMLDQATVGGGNTTVSLDDQTKITFVGVTDLKAQNFKS</sequence>
<accession>A0A318QHJ7</accession>
<name>A0A318QHJ7_9PROT</name>
<protein>
    <submittedName>
        <fullName evidence="2">Uncharacterized protein</fullName>
    </submittedName>
</protein>
<reference evidence="2 3" key="1">
    <citation type="submission" date="2017-07" db="EMBL/GenBank/DDBJ databases">
        <title>A draft genome sequence of Komagataeibacter sucrofermentans LMG 18788.</title>
        <authorList>
            <person name="Skraban J."/>
            <person name="Cleenwerck I."/>
            <person name="Vandamme P."/>
            <person name="Trcek J."/>
        </authorList>
    </citation>
    <scope>NUCLEOTIDE SEQUENCE [LARGE SCALE GENOMIC DNA]</scope>
    <source>
        <strain evidence="2 3">LMG 18788</strain>
    </source>
</reference>
<dbReference type="Gene3D" id="2.150.10.10">
    <property type="entry name" value="Serralysin-like metalloprotease, C-terminal"/>
    <property type="match status" value="1"/>
</dbReference>